<evidence type="ECO:0000313" key="2">
    <source>
        <dbReference type="EMBL" id="MBB6098495.1"/>
    </source>
</evidence>
<name>A0A841I3K1_9DEIO</name>
<sequence length="110" mass="11303">MQPDPQTPKSIGAALVDVFDALITLVRTEISSTLSRVAAFAKQKGLGVALLLAALGPVLVAVVFLLLAAFYGLSSVMHPAWAALIMGIVSLLVAGAIGYMGLKKLGGEPE</sequence>
<feature type="transmembrane region" description="Helical" evidence="1">
    <location>
        <begin position="46"/>
        <end position="73"/>
    </location>
</feature>
<dbReference type="RefSeq" id="WP_183986966.1">
    <property type="nucleotide sequence ID" value="NZ_JACHHG010000006.1"/>
</dbReference>
<evidence type="ECO:0000256" key="1">
    <source>
        <dbReference type="SAM" id="Phobius"/>
    </source>
</evidence>
<dbReference type="InterPro" id="IPR009937">
    <property type="entry name" value="Phage_holin_3_6"/>
</dbReference>
<keyword evidence="3" id="KW-1185">Reference proteome</keyword>
<keyword evidence="1" id="KW-0472">Membrane</keyword>
<evidence type="ECO:0008006" key="4">
    <source>
        <dbReference type="Google" id="ProtNLM"/>
    </source>
</evidence>
<evidence type="ECO:0000313" key="3">
    <source>
        <dbReference type="Proteomes" id="UP000569951"/>
    </source>
</evidence>
<organism evidence="2 3">
    <name type="scientific">Deinobacterium chartae</name>
    <dbReference type="NCBI Taxonomy" id="521158"/>
    <lineage>
        <taxon>Bacteria</taxon>
        <taxon>Thermotogati</taxon>
        <taxon>Deinococcota</taxon>
        <taxon>Deinococci</taxon>
        <taxon>Deinococcales</taxon>
        <taxon>Deinococcaceae</taxon>
        <taxon>Deinobacterium</taxon>
    </lineage>
</organism>
<accession>A0A841I3K1</accession>
<comment type="caution">
    <text evidence="2">The sequence shown here is derived from an EMBL/GenBank/DDBJ whole genome shotgun (WGS) entry which is preliminary data.</text>
</comment>
<keyword evidence="1" id="KW-0812">Transmembrane</keyword>
<protein>
    <recommendedName>
        <fullName evidence="4">Holin-X, holin superfamily III</fullName>
    </recommendedName>
</protein>
<dbReference type="Pfam" id="PF07332">
    <property type="entry name" value="Phage_holin_3_6"/>
    <property type="match status" value="1"/>
</dbReference>
<dbReference type="EMBL" id="JACHHG010000006">
    <property type="protein sequence ID" value="MBB6098495.1"/>
    <property type="molecule type" value="Genomic_DNA"/>
</dbReference>
<reference evidence="2 3" key="1">
    <citation type="submission" date="2020-08" db="EMBL/GenBank/DDBJ databases">
        <title>Genomic Encyclopedia of Type Strains, Phase IV (KMG-IV): sequencing the most valuable type-strain genomes for metagenomic binning, comparative biology and taxonomic classification.</title>
        <authorList>
            <person name="Goeker M."/>
        </authorList>
    </citation>
    <scope>NUCLEOTIDE SEQUENCE [LARGE SCALE GENOMIC DNA]</scope>
    <source>
        <strain evidence="2 3">DSM 21458</strain>
    </source>
</reference>
<dbReference type="Proteomes" id="UP000569951">
    <property type="component" value="Unassembled WGS sequence"/>
</dbReference>
<gene>
    <name evidence="2" type="ORF">HNR42_001929</name>
</gene>
<keyword evidence="1" id="KW-1133">Transmembrane helix</keyword>
<proteinExistence type="predicted"/>
<feature type="transmembrane region" description="Helical" evidence="1">
    <location>
        <begin position="79"/>
        <end position="102"/>
    </location>
</feature>
<dbReference type="AlphaFoldDB" id="A0A841I3K1"/>